<dbReference type="Proteomes" id="UP000321525">
    <property type="component" value="Unassembled WGS sequence"/>
</dbReference>
<dbReference type="GO" id="GO:0002128">
    <property type="term" value="P:tRNA nucleoside ribose methylation"/>
    <property type="evidence" value="ECO:0007669"/>
    <property type="project" value="TreeGrafter"/>
</dbReference>
<dbReference type="OrthoDB" id="4578643at2"/>
<evidence type="ECO:0000313" key="7">
    <source>
        <dbReference type="EMBL" id="TWX70591.1"/>
    </source>
</evidence>
<keyword evidence="4" id="KW-0949">S-adenosyl-L-methionine</keyword>
<dbReference type="InterPro" id="IPR029026">
    <property type="entry name" value="tRNA_m1G_MTases_N"/>
</dbReference>
<keyword evidence="2 7" id="KW-0489">Methyltransferase</keyword>
<organism evidence="7 9">
    <name type="scientific">Colwellia hornerae</name>
    <dbReference type="NCBI Taxonomy" id="89402"/>
    <lineage>
        <taxon>Bacteria</taxon>
        <taxon>Pseudomonadati</taxon>
        <taxon>Pseudomonadota</taxon>
        <taxon>Gammaproteobacteria</taxon>
        <taxon>Alteromonadales</taxon>
        <taxon>Colwelliaceae</taxon>
        <taxon>Colwellia</taxon>
    </lineage>
</organism>
<evidence type="ECO:0000259" key="5">
    <source>
        <dbReference type="Pfam" id="PF00588"/>
    </source>
</evidence>
<dbReference type="AlphaFoldDB" id="A0A5C6QPH5"/>
<comment type="similarity">
    <text evidence="1">Belongs to the class IV-like SAM-binding methyltransferase superfamily. RNA methyltransferase TrmH family.</text>
</comment>
<dbReference type="InterPro" id="IPR001537">
    <property type="entry name" value="SpoU_MeTrfase"/>
</dbReference>
<dbReference type="Pfam" id="PF00588">
    <property type="entry name" value="SpoU_methylase"/>
    <property type="match status" value="1"/>
</dbReference>
<comment type="caution">
    <text evidence="7">The sequence shown here is derived from an EMBL/GenBank/DDBJ whole genome shotgun (WGS) entry which is preliminary data.</text>
</comment>
<evidence type="ECO:0000313" key="6">
    <source>
        <dbReference type="EMBL" id="TWX62189.1"/>
    </source>
</evidence>
<dbReference type="RefSeq" id="WP_146798322.1">
    <property type="nucleotide sequence ID" value="NZ_VOLP01000005.1"/>
</dbReference>
<dbReference type="SUPFAM" id="SSF75217">
    <property type="entry name" value="alpha/beta knot"/>
    <property type="match status" value="1"/>
</dbReference>
<sequence length="182" mass="19449">MTKKIKVPLKQKNADSAEITLGLTDPKSPSNVGAVMRAAGCYQVDSVLYSGVRYARAAKFHTDTQSASKKIPLIGVESLVESLPEGSKLICVDLIEGAVPLPAFVHPKNAMYVFGPEDGTISQAVIDKADAVVYIPTNGCMNLAATVNVLLYDRLAKSATAVGDDELIRKSRDTNNTVKVKQ</sequence>
<evidence type="ECO:0000313" key="8">
    <source>
        <dbReference type="Proteomes" id="UP000321525"/>
    </source>
</evidence>
<keyword evidence="3 7" id="KW-0808">Transferase</keyword>
<evidence type="ECO:0000313" key="9">
    <source>
        <dbReference type="Proteomes" id="UP000321917"/>
    </source>
</evidence>
<proteinExistence type="inferred from homology"/>
<name>A0A5C6QPH5_9GAMM</name>
<evidence type="ECO:0000256" key="1">
    <source>
        <dbReference type="ARBA" id="ARBA00007228"/>
    </source>
</evidence>
<reference evidence="7 9" key="1">
    <citation type="submission" date="2019-07" db="EMBL/GenBank/DDBJ databases">
        <title>Genomes of sea-ice associated Colwellia species.</title>
        <authorList>
            <person name="Bowman J.P."/>
        </authorList>
    </citation>
    <scope>NUCLEOTIDE SEQUENCE [LARGE SCALE GENOMIC DNA]</scope>
    <source>
        <strain evidence="6 8">ACAM 607</strain>
        <strain evidence="7 9">IC036</strain>
    </source>
</reference>
<dbReference type="EMBL" id="VOLQ01000004">
    <property type="protein sequence ID" value="TWX70591.1"/>
    <property type="molecule type" value="Genomic_DNA"/>
</dbReference>
<protein>
    <submittedName>
        <fullName evidence="7">RNA methyltransferase</fullName>
    </submittedName>
</protein>
<dbReference type="GO" id="GO:0008173">
    <property type="term" value="F:RNA methyltransferase activity"/>
    <property type="evidence" value="ECO:0007669"/>
    <property type="project" value="InterPro"/>
</dbReference>
<keyword evidence="8" id="KW-1185">Reference proteome</keyword>
<evidence type="ECO:0000256" key="3">
    <source>
        <dbReference type="ARBA" id="ARBA00022679"/>
    </source>
</evidence>
<feature type="domain" description="tRNA/rRNA methyltransferase SpoU type" evidence="5">
    <location>
        <begin position="19"/>
        <end position="152"/>
    </location>
</feature>
<gene>
    <name evidence="6" type="ORF">ESZ26_04255</name>
    <name evidence="7" type="ORF">ESZ27_03510</name>
</gene>
<dbReference type="GO" id="GO:0003723">
    <property type="term" value="F:RNA binding"/>
    <property type="evidence" value="ECO:0007669"/>
    <property type="project" value="InterPro"/>
</dbReference>
<dbReference type="CDD" id="cd18098">
    <property type="entry name" value="SpoU-like"/>
    <property type="match status" value="1"/>
</dbReference>
<dbReference type="InterPro" id="IPR029028">
    <property type="entry name" value="Alpha/beta_knot_MTases"/>
</dbReference>
<dbReference type="PANTHER" id="PTHR42786:SF6">
    <property type="entry name" value="TRNA_RRNA METHYLTRANSFERASE SPOU TYPE DOMAIN-CONTAINING PROTEIN"/>
    <property type="match status" value="1"/>
</dbReference>
<accession>A0A5C6QPH5</accession>
<dbReference type="EMBL" id="VOLR01000004">
    <property type="protein sequence ID" value="TWX62189.1"/>
    <property type="molecule type" value="Genomic_DNA"/>
</dbReference>
<dbReference type="GO" id="GO:0005829">
    <property type="term" value="C:cytosol"/>
    <property type="evidence" value="ECO:0007669"/>
    <property type="project" value="TreeGrafter"/>
</dbReference>
<evidence type="ECO:0000256" key="2">
    <source>
        <dbReference type="ARBA" id="ARBA00022603"/>
    </source>
</evidence>
<dbReference type="Proteomes" id="UP000321917">
    <property type="component" value="Unassembled WGS sequence"/>
</dbReference>
<dbReference type="Gene3D" id="3.40.1280.10">
    <property type="match status" value="1"/>
</dbReference>
<evidence type="ECO:0000256" key="4">
    <source>
        <dbReference type="ARBA" id="ARBA00022691"/>
    </source>
</evidence>
<dbReference type="PANTHER" id="PTHR42786">
    <property type="entry name" value="TRNA/RRNA METHYLTRANSFERASE"/>
    <property type="match status" value="1"/>
</dbReference>
<dbReference type="InterPro" id="IPR004384">
    <property type="entry name" value="RNA_MeTrfase_TrmJ/LasT"/>
</dbReference>